<comment type="caution">
    <text evidence="7">The sequence shown here is derived from an EMBL/GenBank/DDBJ whole genome shotgun (WGS) entry which is preliminary data.</text>
</comment>
<protein>
    <submittedName>
        <fullName evidence="7">RND transporter</fullName>
    </submittedName>
</protein>
<dbReference type="SUPFAM" id="SSF111369">
    <property type="entry name" value="HlyD-like secretion proteins"/>
    <property type="match status" value="1"/>
</dbReference>
<reference evidence="7 8" key="1">
    <citation type="submission" date="2015-05" db="EMBL/GenBank/DDBJ databases">
        <title>Genome sequencing and analysis of members of genus Stenotrophomonas.</title>
        <authorList>
            <person name="Patil P.P."/>
            <person name="Midha S."/>
            <person name="Patil P.B."/>
        </authorList>
    </citation>
    <scope>NUCLEOTIDE SEQUENCE [LARGE SCALE GENOMIC DNA]</scope>
    <source>
        <strain evidence="7 8">DSM 17805</strain>
    </source>
</reference>
<dbReference type="InterPro" id="IPR058637">
    <property type="entry name" value="YknX-like_C"/>
</dbReference>
<feature type="region of interest" description="Disordered" evidence="2">
    <location>
        <begin position="355"/>
        <end position="388"/>
    </location>
</feature>
<dbReference type="PROSITE" id="PS51257">
    <property type="entry name" value="PROKAR_LIPOPROTEIN"/>
    <property type="match status" value="1"/>
</dbReference>
<feature type="domain" description="CusB-like beta-barrel" evidence="5">
    <location>
        <begin position="213"/>
        <end position="279"/>
    </location>
</feature>
<accession>A0A0R0BNP7</accession>
<keyword evidence="3" id="KW-0732">Signal</keyword>
<dbReference type="PANTHER" id="PTHR30469:SF15">
    <property type="entry name" value="HLYD FAMILY OF SECRETION PROTEINS"/>
    <property type="match status" value="1"/>
</dbReference>
<evidence type="ECO:0000313" key="7">
    <source>
        <dbReference type="EMBL" id="KRG55566.1"/>
    </source>
</evidence>
<feature type="compositionally biased region" description="Low complexity" evidence="2">
    <location>
        <begin position="376"/>
        <end position="388"/>
    </location>
</feature>
<feature type="domain" description="Multidrug resistance protein MdtA-like barrel-sandwich hybrid" evidence="4">
    <location>
        <begin position="74"/>
        <end position="199"/>
    </location>
</feature>
<dbReference type="PATRIC" id="fig|266128.3.peg.1423"/>
<dbReference type="AlphaFoldDB" id="A0A0R0BNP7"/>
<dbReference type="STRING" id="266128.ABB25_11795"/>
<dbReference type="PANTHER" id="PTHR30469">
    <property type="entry name" value="MULTIDRUG RESISTANCE PROTEIN MDTA"/>
    <property type="match status" value="1"/>
</dbReference>
<feature type="compositionally biased region" description="Low complexity" evidence="2">
    <location>
        <begin position="358"/>
        <end position="369"/>
    </location>
</feature>
<dbReference type="Gene3D" id="2.40.420.20">
    <property type="match status" value="1"/>
</dbReference>
<dbReference type="Proteomes" id="UP000051254">
    <property type="component" value="Unassembled WGS sequence"/>
</dbReference>
<dbReference type="GO" id="GO:0015562">
    <property type="term" value="F:efflux transmembrane transporter activity"/>
    <property type="evidence" value="ECO:0007669"/>
    <property type="project" value="TreeGrafter"/>
</dbReference>
<dbReference type="Pfam" id="PF25954">
    <property type="entry name" value="Beta-barrel_RND_2"/>
    <property type="match status" value="1"/>
</dbReference>
<organism evidence="7 8">
    <name type="scientific">Stenotrophomonas koreensis</name>
    <dbReference type="NCBI Taxonomy" id="266128"/>
    <lineage>
        <taxon>Bacteria</taxon>
        <taxon>Pseudomonadati</taxon>
        <taxon>Pseudomonadota</taxon>
        <taxon>Gammaproteobacteria</taxon>
        <taxon>Lysobacterales</taxon>
        <taxon>Lysobacteraceae</taxon>
        <taxon>Stenotrophomonas</taxon>
    </lineage>
</organism>
<dbReference type="InterPro" id="IPR058625">
    <property type="entry name" value="MdtA-like_BSH"/>
</dbReference>
<feature type="chain" id="PRO_5006392748" evidence="3">
    <location>
        <begin position="23"/>
        <end position="388"/>
    </location>
</feature>
<dbReference type="GO" id="GO:1990281">
    <property type="term" value="C:efflux pump complex"/>
    <property type="evidence" value="ECO:0007669"/>
    <property type="project" value="TreeGrafter"/>
</dbReference>
<evidence type="ECO:0000259" key="4">
    <source>
        <dbReference type="Pfam" id="PF25917"/>
    </source>
</evidence>
<evidence type="ECO:0000259" key="5">
    <source>
        <dbReference type="Pfam" id="PF25954"/>
    </source>
</evidence>
<sequence length="388" mass="39939">MRCMSPRARCLALAATSLFLLAACGKQEPAAAPTTLAVSLVPVSQSVIDRSVVVSGPVTAWEEMQLGVELSGVRITALNVDVGQRVKQGQVLLELDARSVAADLAQAEAGLREAQAALELAQANVRRAEPLAAQQLISAAQLDELRAQRISAQARVGTAAAVRDNAALRRDFARLRAPADGIISRRLVQPGQIVAAGSELLRLIRDGRLEWRAELSEGELAQVSVGDSVSLPSREGPVTGTVRAVSPGVDAQTRTGTVHVDLPDPGSLQPGSYVEGRIQVGQGSGLTVPAAAVVLRDGLPYVFTVDEQGVARRVRVQTGAAVNGRTLLLDGVAAGDKVVLEGAGFLGDGDRVRVVDGSATESPGAAAPAAPDPRPSDANDAAAKAGGA</sequence>
<dbReference type="InterPro" id="IPR006143">
    <property type="entry name" value="RND_pump_MFP"/>
</dbReference>
<evidence type="ECO:0000256" key="1">
    <source>
        <dbReference type="ARBA" id="ARBA00009477"/>
    </source>
</evidence>
<evidence type="ECO:0000313" key="8">
    <source>
        <dbReference type="Proteomes" id="UP000051254"/>
    </source>
</evidence>
<feature type="domain" description="YknX-like C-terminal permuted SH3-like" evidence="6">
    <location>
        <begin position="285"/>
        <end position="354"/>
    </location>
</feature>
<dbReference type="Pfam" id="PF25989">
    <property type="entry name" value="YknX_C"/>
    <property type="match status" value="1"/>
</dbReference>
<name>A0A0R0BNP7_9GAMM</name>
<dbReference type="InterPro" id="IPR058792">
    <property type="entry name" value="Beta-barrel_RND_2"/>
</dbReference>
<dbReference type="Gene3D" id="1.10.287.470">
    <property type="entry name" value="Helix hairpin bin"/>
    <property type="match status" value="1"/>
</dbReference>
<keyword evidence="8" id="KW-1185">Reference proteome</keyword>
<evidence type="ECO:0000256" key="3">
    <source>
        <dbReference type="SAM" id="SignalP"/>
    </source>
</evidence>
<dbReference type="Gene3D" id="2.40.50.100">
    <property type="match status" value="1"/>
</dbReference>
<evidence type="ECO:0000259" key="6">
    <source>
        <dbReference type="Pfam" id="PF25989"/>
    </source>
</evidence>
<feature type="signal peptide" evidence="3">
    <location>
        <begin position="1"/>
        <end position="22"/>
    </location>
</feature>
<evidence type="ECO:0000256" key="2">
    <source>
        <dbReference type="SAM" id="MobiDB-lite"/>
    </source>
</evidence>
<comment type="similarity">
    <text evidence="1">Belongs to the membrane fusion protein (MFP) (TC 8.A.1) family.</text>
</comment>
<dbReference type="EMBL" id="LDJH01000024">
    <property type="protein sequence ID" value="KRG55566.1"/>
    <property type="molecule type" value="Genomic_DNA"/>
</dbReference>
<dbReference type="NCBIfam" id="TIGR01730">
    <property type="entry name" value="RND_mfp"/>
    <property type="match status" value="1"/>
</dbReference>
<dbReference type="Gene3D" id="2.40.30.170">
    <property type="match status" value="1"/>
</dbReference>
<gene>
    <name evidence="7" type="ORF">ABB25_11795</name>
</gene>
<proteinExistence type="inferred from homology"/>
<dbReference type="Pfam" id="PF25917">
    <property type="entry name" value="BSH_RND"/>
    <property type="match status" value="1"/>
</dbReference>